<dbReference type="InterPro" id="IPR036390">
    <property type="entry name" value="WH_DNA-bd_sf"/>
</dbReference>
<keyword evidence="3" id="KW-0949">S-adenosyl-L-methionine</keyword>
<feature type="compositionally biased region" description="Polar residues" evidence="4">
    <location>
        <begin position="1"/>
        <end position="14"/>
    </location>
</feature>
<dbReference type="SUPFAM" id="SSF53335">
    <property type="entry name" value="S-adenosyl-L-methionine-dependent methyltransferases"/>
    <property type="match status" value="1"/>
</dbReference>
<dbReference type="Gene3D" id="1.10.10.10">
    <property type="entry name" value="Winged helix-like DNA-binding domain superfamily/Winged helix DNA-binding domain"/>
    <property type="match status" value="1"/>
</dbReference>
<reference evidence="7" key="1">
    <citation type="journal article" date="2020" name="Plant Biotechnol. J.">
        <title>The pomegranate (Punica granatum L.) draft genome dissects genetic divergence between soft- and hard-seeded cultivars.</title>
        <authorList>
            <person name="Luo X."/>
            <person name="Li H."/>
            <person name="Wu Z."/>
            <person name="Yao W."/>
            <person name="Zhao P."/>
            <person name="Cao D."/>
            <person name="Yu H."/>
            <person name="Li K."/>
            <person name="Poudel K."/>
            <person name="Zhao D."/>
            <person name="Zhang F."/>
            <person name="Xia X."/>
            <person name="Chen L."/>
            <person name="Wang Q."/>
            <person name="Jing D."/>
            <person name="Cao S."/>
        </authorList>
    </citation>
    <scope>NUCLEOTIDE SEQUENCE [LARGE SCALE GENOMIC DNA]</scope>
    <source>
        <strain evidence="7">cv. Tunisia</strain>
    </source>
</reference>
<dbReference type="InterPro" id="IPR029063">
    <property type="entry name" value="SAM-dependent_MTases_sf"/>
</dbReference>
<dbReference type="Proteomes" id="UP000515151">
    <property type="component" value="Chromosome 2"/>
</dbReference>
<keyword evidence="2" id="KW-0808">Transferase</keyword>
<keyword evidence="7" id="KW-1185">Reference proteome</keyword>
<dbReference type="SUPFAM" id="SSF46785">
    <property type="entry name" value="Winged helix' DNA-binding domain"/>
    <property type="match status" value="1"/>
</dbReference>
<evidence type="ECO:0000256" key="2">
    <source>
        <dbReference type="ARBA" id="ARBA00022679"/>
    </source>
</evidence>
<name>A0A6P8CC36_PUNGR</name>
<reference evidence="8" key="2">
    <citation type="submission" date="2025-08" db="UniProtKB">
        <authorList>
            <consortium name="RefSeq"/>
        </authorList>
    </citation>
    <scope>IDENTIFICATION</scope>
    <source>
        <tissue evidence="8">Leaf</tissue>
    </source>
</reference>
<dbReference type="OrthoDB" id="1606438at2759"/>
<evidence type="ECO:0000313" key="8">
    <source>
        <dbReference type="RefSeq" id="XP_031378623.1"/>
    </source>
</evidence>
<protein>
    <submittedName>
        <fullName evidence="8">Caffeic acid 3-O-methyltransferase 1-like</fullName>
    </submittedName>
</protein>
<dbReference type="AlphaFoldDB" id="A0A6P8CC36"/>
<feature type="region of interest" description="Disordered" evidence="4">
    <location>
        <begin position="1"/>
        <end position="20"/>
    </location>
</feature>
<dbReference type="InterPro" id="IPR016461">
    <property type="entry name" value="COMT-like"/>
</dbReference>
<organism evidence="7 8">
    <name type="scientific">Punica granatum</name>
    <name type="common">Pomegranate</name>
    <dbReference type="NCBI Taxonomy" id="22663"/>
    <lineage>
        <taxon>Eukaryota</taxon>
        <taxon>Viridiplantae</taxon>
        <taxon>Streptophyta</taxon>
        <taxon>Embryophyta</taxon>
        <taxon>Tracheophyta</taxon>
        <taxon>Spermatophyta</taxon>
        <taxon>Magnoliopsida</taxon>
        <taxon>eudicotyledons</taxon>
        <taxon>Gunneridae</taxon>
        <taxon>Pentapetalae</taxon>
        <taxon>rosids</taxon>
        <taxon>malvids</taxon>
        <taxon>Myrtales</taxon>
        <taxon>Lythraceae</taxon>
        <taxon>Punica</taxon>
    </lineage>
</organism>
<dbReference type="GO" id="GO:0032259">
    <property type="term" value="P:methylation"/>
    <property type="evidence" value="ECO:0007669"/>
    <property type="project" value="UniProtKB-KW"/>
</dbReference>
<feature type="domain" description="O-methyltransferase dimerisation" evidence="6">
    <location>
        <begin position="30"/>
        <end position="128"/>
    </location>
</feature>
<dbReference type="GeneID" id="116194044"/>
<dbReference type="PROSITE" id="PS51683">
    <property type="entry name" value="SAM_OMT_II"/>
    <property type="match status" value="1"/>
</dbReference>
<dbReference type="GO" id="GO:0008171">
    <property type="term" value="F:O-methyltransferase activity"/>
    <property type="evidence" value="ECO:0007669"/>
    <property type="project" value="InterPro"/>
</dbReference>
<dbReference type="Pfam" id="PF08100">
    <property type="entry name" value="Dimerisation"/>
    <property type="match status" value="1"/>
</dbReference>
<dbReference type="FunFam" id="1.10.10.10:FF:000357">
    <property type="entry name" value="Caffeic acid 3-O-methyltransferase"/>
    <property type="match status" value="1"/>
</dbReference>
<keyword evidence="1" id="KW-0489">Methyltransferase</keyword>
<evidence type="ECO:0000256" key="1">
    <source>
        <dbReference type="ARBA" id="ARBA00022603"/>
    </source>
</evidence>
<dbReference type="PANTHER" id="PTHR11746">
    <property type="entry name" value="O-METHYLTRANSFERASE"/>
    <property type="match status" value="1"/>
</dbReference>
<gene>
    <name evidence="8" type="primary">LOC116194044</name>
</gene>
<dbReference type="PIRSF" id="PIRSF005739">
    <property type="entry name" value="O-mtase"/>
    <property type="match status" value="1"/>
</dbReference>
<evidence type="ECO:0000256" key="4">
    <source>
        <dbReference type="SAM" id="MobiDB-lite"/>
    </source>
</evidence>
<feature type="domain" description="O-methyltransferase C-terminal" evidence="5">
    <location>
        <begin position="152"/>
        <end position="350"/>
    </location>
</feature>
<dbReference type="RefSeq" id="XP_031378623.1">
    <property type="nucleotide sequence ID" value="XM_031522763.1"/>
</dbReference>
<evidence type="ECO:0000256" key="3">
    <source>
        <dbReference type="ARBA" id="ARBA00022691"/>
    </source>
</evidence>
<evidence type="ECO:0000259" key="5">
    <source>
        <dbReference type="Pfam" id="PF00891"/>
    </source>
</evidence>
<evidence type="ECO:0000313" key="7">
    <source>
        <dbReference type="Proteomes" id="UP000515151"/>
    </source>
</evidence>
<evidence type="ECO:0000259" key="6">
    <source>
        <dbReference type="Pfam" id="PF08100"/>
    </source>
</evidence>
<accession>A0A6P8CC36</accession>
<dbReference type="Gene3D" id="3.40.50.150">
    <property type="entry name" value="Vaccinia Virus protein VP39"/>
    <property type="match status" value="1"/>
</dbReference>
<dbReference type="InterPro" id="IPR012967">
    <property type="entry name" value="COMT_dimerisation"/>
</dbReference>
<dbReference type="InterPro" id="IPR001077">
    <property type="entry name" value="COMT_C"/>
</dbReference>
<dbReference type="GO" id="GO:0046983">
    <property type="term" value="F:protein dimerization activity"/>
    <property type="evidence" value="ECO:0007669"/>
    <property type="project" value="InterPro"/>
</dbReference>
<sequence>MDSTGETSTMNPAQPQAPKVDEENTYLLAMQLTRASELPMVLKTAIELSLLEIISKFASGPMSAKEISAHLPTQNPDAPVMIDRILRLLATRNIITCSLLELLAVASNAAERAERVYGPAPVCKFLTQNEYGVSLAPFCLMIQDKVLMESCYYLKDAILEGGVPFDKVYGTSSFEYYRTNSRYNQIINWGLSNQSAIVMTKILETYKGFEGLSALVDVSGGIGATLNMIISKYPTIKGINFDMRQVIEEAPSHPGMLFYAYPFIVYAHSLEMCREWSDRHCLKILQNCYEALPKDGKVIVAECLLPEVPDTSPASKLVVHADCIKLSYNSGGKERTKEEFEALAKGAGFKGFGIACKAFETCIVEFLKQGN</sequence>
<proteinExistence type="predicted"/>
<dbReference type="Pfam" id="PF00891">
    <property type="entry name" value="Methyltransf_2"/>
    <property type="match status" value="1"/>
</dbReference>
<dbReference type="InterPro" id="IPR036388">
    <property type="entry name" value="WH-like_DNA-bd_sf"/>
</dbReference>